<gene>
    <name evidence="1" type="ORF">GXW71_06910</name>
</gene>
<name>A0ABS5EUX7_9PROT</name>
<organism evidence="1 2">
    <name type="scientific">Plastoroseomonas hellenica</name>
    <dbReference type="NCBI Taxonomy" id="2687306"/>
    <lineage>
        <taxon>Bacteria</taxon>
        <taxon>Pseudomonadati</taxon>
        <taxon>Pseudomonadota</taxon>
        <taxon>Alphaproteobacteria</taxon>
        <taxon>Acetobacterales</taxon>
        <taxon>Acetobacteraceae</taxon>
        <taxon>Plastoroseomonas</taxon>
    </lineage>
</organism>
<sequence length="123" mass="12761">MAREAAAAELWGPPRLLRFEGRDGEATTLAIADRDAAAWAEAIDARAGLATLPGLALCLRLLALVELLARAPALAGLYRIGPEGAEFHPALIAAAAAIPLDAAARFDAERLQGLISRSIPAEA</sequence>
<evidence type="ECO:0000313" key="2">
    <source>
        <dbReference type="Proteomes" id="UP001196870"/>
    </source>
</evidence>
<reference evidence="2" key="1">
    <citation type="journal article" date="2021" name="Syst. Appl. Microbiol.">
        <title>Roseomonas hellenica sp. nov., isolated from roots of wild-growing Alkanna tinctoria.</title>
        <authorList>
            <person name="Rat A."/>
            <person name="Naranjo H.D."/>
            <person name="Lebbe L."/>
            <person name="Cnockaert M."/>
            <person name="Krigas N."/>
            <person name="Grigoriadou K."/>
            <person name="Maloupa E."/>
            <person name="Willems A."/>
        </authorList>
    </citation>
    <scope>NUCLEOTIDE SEQUENCE [LARGE SCALE GENOMIC DNA]</scope>
    <source>
        <strain evidence="2">LMG 31523</strain>
    </source>
</reference>
<proteinExistence type="predicted"/>
<accession>A0ABS5EUX7</accession>
<dbReference type="Proteomes" id="UP001196870">
    <property type="component" value="Unassembled WGS sequence"/>
</dbReference>
<evidence type="ECO:0000313" key="1">
    <source>
        <dbReference type="EMBL" id="MBR0664084.1"/>
    </source>
</evidence>
<keyword evidence="2" id="KW-1185">Reference proteome</keyword>
<protein>
    <submittedName>
        <fullName evidence="1">Uncharacterized protein</fullName>
    </submittedName>
</protein>
<comment type="caution">
    <text evidence="1">The sequence shown here is derived from an EMBL/GenBank/DDBJ whole genome shotgun (WGS) entry which is preliminary data.</text>
</comment>
<dbReference type="EMBL" id="JAAGBB010000006">
    <property type="protein sequence ID" value="MBR0664084.1"/>
    <property type="molecule type" value="Genomic_DNA"/>
</dbReference>